<comment type="catalytic activity">
    <reaction evidence="7 10">
        <text>L-glutamine + H2O = L-glutamate + NH4(+)</text>
        <dbReference type="Rhea" id="RHEA:15889"/>
        <dbReference type="ChEBI" id="CHEBI:15377"/>
        <dbReference type="ChEBI" id="CHEBI:28938"/>
        <dbReference type="ChEBI" id="CHEBI:29985"/>
        <dbReference type="ChEBI" id="CHEBI:58359"/>
        <dbReference type="EC" id="3.5.1.2"/>
    </reaction>
</comment>
<evidence type="ECO:0000256" key="2">
    <source>
        <dbReference type="ARBA" id="ARBA00022801"/>
    </source>
</evidence>
<accession>A0A1T5MRT5</accession>
<feature type="active site" description="Charge relay system" evidence="10 11">
    <location>
        <position position="170"/>
    </location>
</feature>
<evidence type="ECO:0000256" key="10">
    <source>
        <dbReference type="HAMAP-Rule" id="MF_01615"/>
    </source>
</evidence>
<evidence type="ECO:0000256" key="12">
    <source>
        <dbReference type="PIRSR" id="PIRSR005639-2"/>
    </source>
</evidence>
<comment type="pathway">
    <text evidence="10">Cofactor biosynthesis; pyridoxal 5'-phosphate biosynthesis.</text>
</comment>
<proteinExistence type="inferred from homology"/>
<dbReference type="CDD" id="cd01749">
    <property type="entry name" value="GATase1_PB"/>
    <property type="match status" value="1"/>
</dbReference>
<feature type="active site" description="Charge relay system" evidence="10 11">
    <location>
        <position position="172"/>
    </location>
</feature>
<dbReference type="GO" id="GO:0036381">
    <property type="term" value="F:pyridoxal 5'-phosphate synthase (glutamine hydrolysing) activity"/>
    <property type="evidence" value="ECO:0007669"/>
    <property type="project" value="UniProtKB-UniRule"/>
</dbReference>
<dbReference type="STRING" id="36842.SAMN02194393_05244"/>
<feature type="active site" description="Nucleophile" evidence="10 11">
    <location>
        <position position="78"/>
    </location>
</feature>
<evidence type="ECO:0000256" key="1">
    <source>
        <dbReference type="ARBA" id="ARBA00008345"/>
    </source>
</evidence>
<keyword evidence="2 10" id="KW-0378">Hydrolase</keyword>
<dbReference type="GO" id="GO:1903600">
    <property type="term" value="C:glutaminase complex"/>
    <property type="evidence" value="ECO:0007669"/>
    <property type="project" value="TreeGrafter"/>
</dbReference>
<dbReference type="UniPathway" id="UPA00245"/>
<dbReference type="PROSITE" id="PS51273">
    <property type="entry name" value="GATASE_TYPE_1"/>
    <property type="match status" value="1"/>
</dbReference>
<dbReference type="OrthoDB" id="9810320at2"/>
<dbReference type="PROSITE" id="PS01236">
    <property type="entry name" value="PDXT_SNO_1"/>
    <property type="match status" value="1"/>
</dbReference>
<gene>
    <name evidence="10" type="primary">pdxT</name>
    <name evidence="13" type="ORF">SAMN02194393_05244</name>
</gene>
<dbReference type="Gene3D" id="3.40.50.880">
    <property type="match status" value="1"/>
</dbReference>
<protein>
    <recommendedName>
        <fullName evidence="10">Pyridoxal 5'-phosphate synthase subunit PdxT</fullName>
        <ecNumber evidence="10">4.3.3.6</ecNumber>
    </recommendedName>
    <alternativeName>
        <fullName evidence="10">Pdx2</fullName>
    </alternativeName>
    <alternativeName>
        <fullName evidence="10">Pyridoxal 5'-phosphate synthase glutaminase subunit</fullName>
        <ecNumber evidence="10">3.5.1.2</ecNumber>
    </alternativeName>
</protein>
<comment type="subunit">
    <text evidence="9 10">In the presence of PdxS, forms a dodecamer of heterodimers. Only shows activity in the heterodimer.</text>
</comment>
<dbReference type="GO" id="GO:0004359">
    <property type="term" value="F:glutaminase activity"/>
    <property type="evidence" value="ECO:0007669"/>
    <property type="project" value="UniProtKB-UniRule"/>
</dbReference>
<evidence type="ECO:0000313" key="13">
    <source>
        <dbReference type="EMBL" id="SKC90937.1"/>
    </source>
</evidence>
<feature type="binding site" evidence="10 12">
    <location>
        <position position="105"/>
    </location>
    <ligand>
        <name>L-glutamine</name>
        <dbReference type="ChEBI" id="CHEBI:58359"/>
    </ligand>
</feature>
<dbReference type="AlphaFoldDB" id="A0A1T5MRT5"/>
<dbReference type="InterPro" id="IPR021196">
    <property type="entry name" value="PdxT/SNO_CS"/>
</dbReference>
<dbReference type="GO" id="GO:0005829">
    <property type="term" value="C:cytosol"/>
    <property type="evidence" value="ECO:0007669"/>
    <property type="project" value="TreeGrafter"/>
</dbReference>
<dbReference type="Pfam" id="PF01174">
    <property type="entry name" value="SNO"/>
    <property type="match status" value="1"/>
</dbReference>
<dbReference type="EC" id="3.5.1.2" evidence="10"/>
<dbReference type="EC" id="4.3.3.6" evidence="10"/>
<reference evidence="13 14" key="1">
    <citation type="submission" date="2017-02" db="EMBL/GenBank/DDBJ databases">
        <authorList>
            <person name="Peterson S.W."/>
        </authorList>
    </citation>
    <scope>NUCLEOTIDE SEQUENCE [LARGE SCALE GENOMIC DNA]</scope>
    <source>
        <strain evidence="13 14">M1</strain>
    </source>
</reference>
<dbReference type="HAMAP" id="MF_01615">
    <property type="entry name" value="PdxT"/>
    <property type="match status" value="1"/>
</dbReference>
<evidence type="ECO:0000256" key="8">
    <source>
        <dbReference type="ARBA" id="ARBA00054599"/>
    </source>
</evidence>
<keyword evidence="3 10" id="KW-0663">Pyridoxal phosphate</keyword>
<sequence>MVIGVLALQGAFREHMKCLENIGVQGKLIKSNEDLEGIDGIIFPGGESTAMGRILVDFNMKETISNKIKRGLPAWGTCAGMILLAKKINRTNKGHLEVMDIDVKRNAYGRQLGSFSTKEIIPLVSKDPIELVFIRAPYITKVGKNVEILCEIDGNIVAAKEENMLATSFHPELTEYEDFHRYFIEMIK</sequence>
<comment type="similarity">
    <text evidence="1 10">Belongs to the glutaminase PdxT/SNO family.</text>
</comment>
<evidence type="ECO:0000256" key="3">
    <source>
        <dbReference type="ARBA" id="ARBA00022898"/>
    </source>
</evidence>
<dbReference type="GO" id="GO:0042823">
    <property type="term" value="P:pyridoxal phosphate biosynthetic process"/>
    <property type="evidence" value="ECO:0007669"/>
    <property type="project" value="UniProtKB-UniRule"/>
</dbReference>
<dbReference type="NCBIfam" id="TIGR03800">
    <property type="entry name" value="PLP_synth_Pdx2"/>
    <property type="match status" value="1"/>
</dbReference>
<comment type="function">
    <text evidence="8 10">Catalyzes the hydrolysis of glutamine to glutamate and ammonia as part of the biosynthesis of pyridoxal 5'-phosphate. The resulting ammonia molecule is channeled to the active site of PdxS.</text>
</comment>
<evidence type="ECO:0000256" key="4">
    <source>
        <dbReference type="ARBA" id="ARBA00022962"/>
    </source>
</evidence>
<evidence type="ECO:0000256" key="9">
    <source>
        <dbReference type="ARBA" id="ARBA00064749"/>
    </source>
</evidence>
<dbReference type="Proteomes" id="UP000190285">
    <property type="component" value="Unassembled WGS sequence"/>
</dbReference>
<organism evidence="13 14">
    <name type="scientific">Maledivibacter halophilus</name>
    <dbReference type="NCBI Taxonomy" id="36842"/>
    <lineage>
        <taxon>Bacteria</taxon>
        <taxon>Bacillati</taxon>
        <taxon>Bacillota</taxon>
        <taxon>Clostridia</taxon>
        <taxon>Peptostreptococcales</taxon>
        <taxon>Caminicellaceae</taxon>
        <taxon>Maledivibacter</taxon>
    </lineage>
</organism>
<dbReference type="FunFam" id="3.40.50.880:FF:000010">
    <property type="entry name" value="uncharacterized protein LOC100176842 isoform X2"/>
    <property type="match status" value="1"/>
</dbReference>
<feature type="binding site" evidence="10 12">
    <location>
        <begin position="134"/>
        <end position="135"/>
    </location>
    <ligand>
        <name>L-glutamine</name>
        <dbReference type="ChEBI" id="CHEBI:58359"/>
    </ligand>
</feature>
<keyword evidence="4 10" id="KW-0315">Glutamine amidotransferase</keyword>
<dbReference type="PANTHER" id="PTHR31559">
    <property type="entry name" value="PYRIDOXAL 5'-PHOSPHATE SYNTHASE SUBUNIT SNO"/>
    <property type="match status" value="1"/>
</dbReference>
<evidence type="ECO:0000256" key="7">
    <source>
        <dbReference type="ARBA" id="ARBA00049534"/>
    </source>
</evidence>
<evidence type="ECO:0000256" key="5">
    <source>
        <dbReference type="ARBA" id="ARBA00023239"/>
    </source>
</evidence>
<dbReference type="GO" id="GO:0006543">
    <property type="term" value="P:L-glutamine catabolic process"/>
    <property type="evidence" value="ECO:0007669"/>
    <property type="project" value="UniProtKB-UniRule"/>
</dbReference>
<dbReference type="PANTHER" id="PTHR31559:SF0">
    <property type="entry name" value="PYRIDOXAL 5'-PHOSPHATE SYNTHASE SUBUNIT SNO1-RELATED"/>
    <property type="match status" value="1"/>
</dbReference>
<comment type="catalytic activity">
    <reaction evidence="6 10">
        <text>aldehydo-D-ribose 5-phosphate + D-glyceraldehyde 3-phosphate + L-glutamine = pyridoxal 5'-phosphate + L-glutamate + phosphate + 3 H2O + H(+)</text>
        <dbReference type="Rhea" id="RHEA:31507"/>
        <dbReference type="ChEBI" id="CHEBI:15377"/>
        <dbReference type="ChEBI" id="CHEBI:15378"/>
        <dbReference type="ChEBI" id="CHEBI:29985"/>
        <dbReference type="ChEBI" id="CHEBI:43474"/>
        <dbReference type="ChEBI" id="CHEBI:58273"/>
        <dbReference type="ChEBI" id="CHEBI:58359"/>
        <dbReference type="ChEBI" id="CHEBI:59776"/>
        <dbReference type="ChEBI" id="CHEBI:597326"/>
        <dbReference type="EC" id="4.3.3.6"/>
    </reaction>
</comment>
<keyword evidence="14" id="KW-1185">Reference proteome</keyword>
<dbReference type="SUPFAM" id="SSF52317">
    <property type="entry name" value="Class I glutamine amidotransferase-like"/>
    <property type="match status" value="1"/>
</dbReference>
<evidence type="ECO:0000256" key="6">
    <source>
        <dbReference type="ARBA" id="ARBA00047992"/>
    </source>
</evidence>
<evidence type="ECO:0000256" key="11">
    <source>
        <dbReference type="PIRSR" id="PIRSR005639-1"/>
    </source>
</evidence>
<keyword evidence="5 10" id="KW-0456">Lyase</keyword>
<evidence type="ECO:0000313" key="14">
    <source>
        <dbReference type="Proteomes" id="UP000190285"/>
    </source>
</evidence>
<name>A0A1T5MRT5_9FIRM</name>
<dbReference type="PIRSF" id="PIRSF005639">
    <property type="entry name" value="Glut_amidoT_SNO"/>
    <property type="match status" value="1"/>
</dbReference>
<dbReference type="GO" id="GO:0008614">
    <property type="term" value="P:pyridoxine metabolic process"/>
    <property type="evidence" value="ECO:0007669"/>
    <property type="project" value="TreeGrafter"/>
</dbReference>
<dbReference type="InterPro" id="IPR002161">
    <property type="entry name" value="PdxT/SNO"/>
</dbReference>
<feature type="binding site" evidence="10 12">
    <location>
        <begin position="46"/>
        <end position="48"/>
    </location>
    <ligand>
        <name>L-glutamine</name>
        <dbReference type="ChEBI" id="CHEBI:58359"/>
    </ligand>
</feature>
<dbReference type="PROSITE" id="PS51130">
    <property type="entry name" value="PDXT_SNO_2"/>
    <property type="match status" value="1"/>
</dbReference>
<dbReference type="InterPro" id="IPR029062">
    <property type="entry name" value="Class_I_gatase-like"/>
</dbReference>
<dbReference type="EMBL" id="FUZT01000023">
    <property type="protein sequence ID" value="SKC90937.1"/>
    <property type="molecule type" value="Genomic_DNA"/>
</dbReference>